<name>A0A166TI70_9AGAM</name>
<organism evidence="4 5">
    <name type="scientific">Athelia psychrophila</name>
    <dbReference type="NCBI Taxonomy" id="1759441"/>
    <lineage>
        <taxon>Eukaryota</taxon>
        <taxon>Fungi</taxon>
        <taxon>Dikarya</taxon>
        <taxon>Basidiomycota</taxon>
        <taxon>Agaricomycotina</taxon>
        <taxon>Agaricomycetes</taxon>
        <taxon>Agaricomycetidae</taxon>
        <taxon>Atheliales</taxon>
        <taxon>Atheliaceae</taxon>
        <taxon>Athelia</taxon>
    </lineage>
</organism>
<keyword evidence="1" id="KW-0862">Zinc</keyword>
<dbReference type="STRING" id="436010.A0A166TI70"/>
<dbReference type="InterPro" id="IPR007529">
    <property type="entry name" value="Znf_HIT"/>
</dbReference>
<dbReference type="SUPFAM" id="SSF144232">
    <property type="entry name" value="HIT/MYND zinc finger-like"/>
    <property type="match status" value="1"/>
</dbReference>
<evidence type="ECO:0000259" key="3">
    <source>
        <dbReference type="PROSITE" id="PS51083"/>
    </source>
</evidence>
<dbReference type="Pfam" id="PF04438">
    <property type="entry name" value="zf-HIT"/>
    <property type="match status" value="1"/>
</dbReference>
<feature type="domain" description="HIT-type" evidence="3">
    <location>
        <begin position="22"/>
        <end position="55"/>
    </location>
</feature>
<dbReference type="PANTHER" id="PTHR15555:SF0">
    <property type="entry name" value="ZINC FINGER HIT DOMAIN-CONTAINING PROTEIN 2"/>
    <property type="match status" value="1"/>
</dbReference>
<dbReference type="InterPro" id="IPR039646">
    <property type="entry name" value="ZNHIT2"/>
</dbReference>
<reference evidence="4 5" key="1">
    <citation type="journal article" date="2016" name="Mol. Biol. Evol.">
        <title>Comparative Genomics of Early-Diverging Mushroom-Forming Fungi Provides Insights into the Origins of Lignocellulose Decay Capabilities.</title>
        <authorList>
            <person name="Nagy L.G."/>
            <person name="Riley R."/>
            <person name="Tritt A."/>
            <person name="Adam C."/>
            <person name="Daum C."/>
            <person name="Floudas D."/>
            <person name="Sun H."/>
            <person name="Yadav J.S."/>
            <person name="Pangilinan J."/>
            <person name="Larsson K.H."/>
            <person name="Matsuura K."/>
            <person name="Barry K."/>
            <person name="Labutti K."/>
            <person name="Kuo R."/>
            <person name="Ohm R.A."/>
            <person name="Bhattacharya S.S."/>
            <person name="Shirouzu T."/>
            <person name="Yoshinaga Y."/>
            <person name="Martin F.M."/>
            <person name="Grigoriev I.V."/>
            <person name="Hibbett D.S."/>
        </authorList>
    </citation>
    <scope>NUCLEOTIDE SEQUENCE [LARGE SCALE GENOMIC DNA]</scope>
    <source>
        <strain evidence="4 5">CBS 109695</strain>
    </source>
</reference>
<dbReference type="PROSITE" id="PS51083">
    <property type="entry name" value="ZF_HIT"/>
    <property type="match status" value="1"/>
</dbReference>
<feature type="region of interest" description="Disordered" evidence="2">
    <location>
        <begin position="90"/>
        <end position="114"/>
    </location>
</feature>
<keyword evidence="5" id="KW-1185">Reference proteome</keyword>
<dbReference type="Proteomes" id="UP000076532">
    <property type="component" value="Unassembled WGS sequence"/>
</dbReference>
<evidence type="ECO:0000256" key="1">
    <source>
        <dbReference type="PROSITE-ProRule" id="PRU00453"/>
    </source>
</evidence>
<keyword evidence="1" id="KW-0863">Zinc-finger</keyword>
<proteinExistence type="predicted"/>
<feature type="compositionally biased region" description="Acidic residues" evidence="2">
    <location>
        <begin position="93"/>
        <end position="114"/>
    </location>
</feature>
<dbReference type="AlphaFoldDB" id="A0A166TI70"/>
<dbReference type="PANTHER" id="PTHR15555">
    <property type="entry name" value="ZINC FINGER HIT DOMAIN CONTAINING PROTEIN 2 PROTEIN FON -RELATED"/>
    <property type="match status" value="1"/>
</dbReference>
<sequence length="435" mass="48462">MDTTPIVATEPEPNGPTDTIPCGLCRRQFSKYTCPTCNVGYCSLTCFRSEAHSQCSETFYRKEVESGIQAEPSKSTAEKMQMMELLKRLEKESAEEDPNMLEESEEDEEDDEDDLAQRLEGMDLESVQTEQLWEMLTPEERKKFMKALDNPDSELAQQLLASEELESDRMEPWWEAPSIDSDSDSQRLPKRRFGVKPAVIVIPSVNPGTPQTPSPLIYNILAVFVAYAYATRYLATSPLSTLTADEPEWQEARRITSQLVPFLTDRSSKVLHSNLSSVVTDLWSRFDSGVVDGKMMSTLLHDAARLLRPRPVTILDQSTTSPVVEIGGAIAESHPCVSAILVLSDLAKLFERPSKGKGDAAGQRPNHVTLKLSFYSAQIISTPTVILMGLSEEVSLRSKAIEREALLSVQGARAEHRAETKPAEQNTRPKIEELP</sequence>
<accession>A0A166TI70</accession>
<dbReference type="Gene3D" id="3.30.60.190">
    <property type="match status" value="1"/>
</dbReference>
<gene>
    <name evidence="4" type="ORF">FIBSPDRAFT_814946</name>
</gene>
<keyword evidence="1" id="KW-0479">Metal-binding</keyword>
<evidence type="ECO:0000256" key="2">
    <source>
        <dbReference type="SAM" id="MobiDB-lite"/>
    </source>
</evidence>
<feature type="region of interest" description="Disordered" evidence="2">
    <location>
        <begin position="411"/>
        <end position="435"/>
    </location>
</feature>
<dbReference type="CDD" id="cd23024">
    <property type="entry name" value="zf-HIT_ZNHIT2-3"/>
    <property type="match status" value="1"/>
</dbReference>
<dbReference type="GO" id="GO:0008270">
    <property type="term" value="F:zinc ion binding"/>
    <property type="evidence" value="ECO:0007669"/>
    <property type="project" value="UniProtKB-UniRule"/>
</dbReference>
<dbReference type="OrthoDB" id="18412at2759"/>
<protein>
    <recommendedName>
        <fullName evidence="3">HIT-type domain-containing protein</fullName>
    </recommendedName>
</protein>
<evidence type="ECO:0000313" key="4">
    <source>
        <dbReference type="EMBL" id="KZP30636.1"/>
    </source>
</evidence>
<feature type="compositionally biased region" description="Basic and acidic residues" evidence="2">
    <location>
        <begin position="413"/>
        <end position="435"/>
    </location>
</feature>
<dbReference type="EMBL" id="KV417493">
    <property type="protein sequence ID" value="KZP30636.1"/>
    <property type="molecule type" value="Genomic_DNA"/>
</dbReference>
<evidence type="ECO:0000313" key="5">
    <source>
        <dbReference type="Proteomes" id="UP000076532"/>
    </source>
</evidence>